<evidence type="ECO:0000256" key="1">
    <source>
        <dbReference type="SAM" id="MobiDB-lite"/>
    </source>
</evidence>
<dbReference type="InterPro" id="IPR013087">
    <property type="entry name" value="Znf_C2H2_type"/>
</dbReference>
<sequence>MRRRRETSATSRTAITESSTTSPGITDDDRSVEPSSETDLTEPEYLPPPSQKVQRRKIRRGPASGRERADFAEFKVSETENIIDVSAVEVVHQGRYEDPADDTDEDLSKVPGDYGKSNNTRKLNLRLEDRWARYCRTKAIEPSADPKWEDPEEALRQASPNDIHRFLNWCLKLKYGLDGRRLKGYRKASALQADWKYFRVYYTKVTKQEMSKEMGEAVRTGMRHLIDKRGLDKQPRANVPVYIEDMVPFNETIFQTQKRRFHLGFQRIILCLYNTIGLFTVNRKQAMLHLQFKHLQITLQRDPHGGPPVRMIEIDPQFVKSVLGMYKVNTFALPEIIYGVSLCFSPHVLLFSILFYVNAFEAPHLTSMEDLRRLFIEDGRQEMPLPLKKEMDNYYVFPKVDVIDGEPRILWETRMNGSTLDGQLRSFSEIHGFLNHFFSHQFRYGGGELLDQSGFVSEAQRNVIMAHASSRTFIKHYRPRRHTGLQEVMCGIDPDEELSRAVTRMSRWIDKRRPRYLSDAEKASVENDPELQSAIREQVELEDRYARSGDPALRALLEQQKRNVDNTRRRLREKRRKEIRRDFSRKQAVIDIERQLTGGAVNDEPAREVLRKDFAMPPEQIVLVETFFTWPTSDSLEDEWMRRSKATAAATLYCGFREGGPLRGRPKRPASDDETQVADPPAKKQKTQERPTVLAWEKKRAAIMEKVAADKPSACFQCLKEYSDVYGVKRHFKTLHLQDRKCNFCDLSLQHEMHLRRHAQDVHWLRT</sequence>
<dbReference type="PANTHER" id="PTHR37535">
    <property type="entry name" value="FLUG DOMAIN PROTEIN"/>
    <property type="match status" value="1"/>
</dbReference>
<evidence type="ECO:0000259" key="2">
    <source>
        <dbReference type="PROSITE" id="PS00028"/>
    </source>
</evidence>
<dbReference type="OrthoDB" id="4485682at2759"/>
<proteinExistence type="predicted"/>
<evidence type="ECO:0000313" key="3">
    <source>
        <dbReference type="EMBL" id="KAE8162680.1"/>
    </source>
</evidence>
<feature type="compositionally biased region" description="Low complexity" evidence="1">
    <location>
        <begin position="8"/>
        <end position="22"/>
    </location>
</feature>
<organism evidence="3 4">
    <name type="scientific">Aspergillus tamarii</name>
    <dbReference type="NCBI Taxonomy" id="41984"/>
    <lineage>
        <taxon>Eukaryota</taxon>
        <taxon>Fungi</taxon>
        <taxon>Dikarya</taxon>
        <taxon>Ascomycota</taxon>
        <taxon>Pezizomycotina</taxon>
        <taxon>Eurotiomycetes</taxon>
        <taxon>Eurotiomycetidae</taxon>
        <taxon>Eurotiales</taxon>
        <taxon>Aspergillaceae</taxon>
        <taxon>Aspergillus</taxon>
        <taxon>Aspergillus subgen. Circumdati</taxon>
    </lineage>
</organism>
<feature type="region of interest" description="Disordered" evidence="1">
    <location>
        <begin position="1"/>
        <end position="67"/>
    </location>
</feature>
<feature type="domain" description="C2H2-type" evidence="2">
    <location>
        <begin position="715"/>
        <end position="736"/>
    </location>
</feature>
<feature type="region of interest" description="Disordered" evidence="1">
    <location>
        <begin position="95"/>
        <end position="115"/>
    </location>
</feature>
<name>A0A5N6UW69_ASPTM</name>
<dbReference type="AlphaFoldDB" id="A0A5N6UW69"/>
<dbReference type="Proteomes" id="UP000326950">
    <property type="component" value="Unassembled WGS sequence"/>
</dbReference>
<dbReference type="PANTHER" id="PTHR37535:SF2">
    <property type="entry name" value="FINGER DOMAIN PROTEIN, PUTATIVE (AFU_ORTHOLOGUE AFUA_6G09300)-RELATED"/>
    <property type="match status" value="1"/>
</dbReference>
<feature type="domain" description="C2H2-type" evidence="2">
    <location>
        <begin position="742"/>
        <end position="763"/>
    </location>
</feature>
<protein>
    <submittedName>
        <fullName evidence="3">C2H2 finger domain protein</fullName>
    </submittedName>
</protein>
<dbReference type="SMART" id="SM00355">
    <property type="entry name" value="ZnF_C2H2"/>
    <property type="match status" value="2"/>
</dbReference>
<dbReference type="Pfam" id="PF11917">
    <property type="entry name" value="DUF3435"/>
    <property type="match status" value="1"/>
</dbReference>
<dbReference type="EMBL" id="ML738626">
    <property type="protein sequence ID" value="KAE8162680.1"/>
    <property type="molecule type" value="Genomic_DNA"/>
</dbReference>
<dbReference type="Gene3D" id="3.30.160.60">
    <property type="entry name" value="Classic Zinc Finger"/>
    <property type="match status" value="1"/>
</dbReference>
<reference evidence="3 4" key="1">
    <citation type="submission" date="2019-04" db="EMBL/GenBank/DDBJ databases">
        <title>Friends and foes A comparative genomics study of 23 Aspergillus species from section Flavi.</title>
        <authorList>
            <consortium name="DOE Joint Genome Institute"/>
            <person name="Kjaerbolling I."/>
            <person name="Vesth T."/>
            <person name="Frisvad J.C."/>
            <person name="Nybo J.L."/>
            <person name="Theobald S."/>
            <person name="Kildgaard S."/>
            <person name="Isbrandt T."/>
            <person name="Kuo A."/>
            <person name="Sato A."/>
            <person name="Lyhne E.K."/>
            <person name="Kogle M.E."/>
            <person name="Wiebenga A."/>
            <person name="Kun R.S."/>
            <person name="Lubbers R.J."/>
            <person name="Makela M.R."/>
            <person name="Barry K."/>
            <person name="Chovatia M."/>
            <person name="Clum A."/>
            <person name="Daum C."/>
            <person name="Haridas S."/>
            <person name="He G."/>
            <person name="LaButti K."/>
            <person name="Lipzen A."/>
            <person name="Mondo S."/>
            <person name="Riley R."/>
            <person name="Salamov A."/>
            <person name="Simmons B.A."/>
            <person name="Magnuson J.K."/>
            <person name="Henrissat B."/>
            <person name="Mortensen U.H."/>
            <person name="Larsen T.O."/>
            <person name="Devries R.P."/>
            <person name="Grigoriev I.V."/>
            <person name="Machida M."/>
            <person name="Baker S.E."/>
            <person name="Andersen M.R."/>
        </authorList>
    </citation>
    <scope>NUCLEOTIDE SEQUENCE [LARGE SCALE GENOMIC DNA]</scope>
    <source>
        <strain evidence="3 4">CBS 117626</strain>
    </source>
</reference>
<dbReference type="PROSITE" id="PS00028">
    <property type="entry name" value="ZINC_FINGER_C2H2_1"/>
    <property type="match status" value="2"/>
</dbReference>
<gene>
    <name evidence="3" type="ORF">BDV40DRAFT_264850</name>
</gene>
<dbReference type="InterPro" id="IPR021842">
    <property type="entry name" value="DUF3435"/>
</dbReference>
<evidence type="ECO:0000313" key="4">
    <source>
        <dbReference type="Proteomes" id="UP000326950"/>
    </source>
</evidence>
<keyword evidence="4" id="KW-1185">Reference proteome</keyword>
<feature type="region of interest" description="Disordered" evidence="1">
    <location>
        <begin position="657"/>
        <end position="690"/>
    </location>
</feature>
<accession>A0A5N6UW69</accession>